<keyword evidence="1" id="KW-0282">Flagellum</keyword>
<sequence>MIAVTRLNGSQFHVNALLIETVEQTPDTMITLTTGKKYIVTEHSSDVIRSIRHYLRSIGIMAALTGQSADTQSEGASS</sequence>
<dbReference type="PANTHER" id="PTHR39185">
    <property type="entry name" value="SWARMING MOTILITY PROTEIN SWRD"/>
    <property type="match status" value="1"/>
</dbReference>
<keyword evidence="2" id="KW-1185">Reference proteome</keyword>
<dbReference type="EMBL" id="CP033433">
    <property type="protein sequence ID" value="AYQ71986.1"/>
    <property type="molecule type" value="Genomic_DNA"/>
</dbReference>
<keyword evidence="1" id="KW-0966">Cell projection</keyword>
<evidence type="ECO:0000313" key="2">
    <source>
        <dbReference type="Proteomes" id="UP000269097"/>
    </source>
</evidence>
<dbReference type="PANTHER" id="PTHR39185:SF1">
    <property type="entry name" value="SWARMING MOTILITY PROTEIN SWRD"/>
    <property type="match status" value="1"/>
</dbReference>
<dbReference type="AlphaFoldDB" id="A0A3G3JUT2"/>
<name>A0A3G3JUT2_9BACL</name>
<keyword evidence="1" id="KW-0969">Cilium</keyword>
<dbReference type="Pfam" id="PF06289">
    <property type="entry name" value="FlbD"/>
    <property type="match status" value="1"/>
</dbReference>
<reference evidence="1 2" key="1">
    <citation type="submission" date="2018-10" db="EMBL/GenBank/DDBJ databases">
        <title>Genome Sequence of Cohnella sp.</title>
        <authorList>
            <person name="Srinivasan S."/>
            <person name="Kim M.K."/>
        </authorList>
    </citation>
    <scope>NUCLEOTIDE SEQUENCE [LARGE SCALE GENOMIC DNA]</scope>
    <source>
        <strain evidence="1 2">18JY8-7</strain>
    </source>
</reference>
<accession>A0A3G3JUT2</accession>
<gene>
    <name evidence="1" type="ORF">EAV92_05040</name>
</gene>
<dbReference type="KEGG" id="coh:EAV92_05040"/>
<organism evidence="1 2">
    <name type="scientific">Cohnella candidum</name>
    <dbReference type="NCBI Taxonomy" id="2674991"/>
    <lineage>
        <taxon>Bacteria</taxon>
        <taxon>Bacillati</taxon>
        <taxon>Bacillota</taxon>
        <taxon>Bacilli</taxon>
        <taxon>Bacillales</taxon>
        <taxon>Paenibacillaceae</taxon>
        <taxon>Cohnella</taxon>
    </lineage>
</organism>
<evidence type="ECO:0000313" key="1">
    <source>
        <dbReference type="EMBL" id="AYQ71986.1"/>
    </source>
</evidence>
<dbReference type="InterPro" id="IPR009384">
    <property type="entry name" value="SwrD-like"/>
</dbReference>
<dbReference type="Proteomes" id="UP000269097">
    <property type="component" value="Chromosome"/>
</dbReference>
<protein>
    <submittedName>
        <fullName evidence="1">Flagellar protein D</fullName>
    </submittedName>
</protein>
<proteinExistence type="predicted"/>
<dbReference type="RefSeq" id="WP_123040047.1">
    <property type="nucleotide sequence ID" value="NZ_CP033433.1"/>
</dbReference>